<feature type="non-terminal residue" evidence="1">
    <location>
        <position position="301"/>
    </location>
</feature>
<accession>R4UKF9</accession>
<protein>
    <recommendedName>
        <fullName evidence="2">CCZ1/INTU/HSP4 first Longin domain-containing protein</fullName>
    </recommendedName>
</protein>
<reference evidence="1" key="1">
    <citation type="submission" date="2013-03" db="EMBL/GenBank/DDBJ databases">
        <title>Immune-Related transcriptome of Coptotermes formosanus Shiraki workers: the defense mechanism.</title>
        <authorList>
            <person name="Hussain A."/>
            <person name="Li Y.F."/>
            <person name="Wen S.Y."/>
        </authorList>
    </citation>
    <scope>NUCLEOTIDE SEQUENCE</scope>
</reference>
<sequence>MDIPIGTFLSKVQYTDSQGRLPDAQMADPTQPFHFVVMKMKPESETDEVVLFQITTYEHFKKLCHSLHAFYHQFRGLLHEAPDFYSSKGFNCVFSVHDKWNCLLVLATSYQFPRSFLNSALEKITISLSAVFEKPDYHAANFVLQALIWFSKYLTNCPGIPSVLSAYKPPTKNLEETQDVFPDIHLNDAIQDKEIYNRCSIFTFNRLLFSTMNKEDLSISELLVANLKTTTSEVKLLDGSVFCLARHFNTVFVSISDPEKSLERCCSMQVSLMNLDSTNIVKKMEKALGKILPPQGSIDVL</sequence>
<proteinExistence type="evidence at transcript level"/>
<evidence type="ECO:0000313" key="1">
    <source>
        <dbReference type="EMBL" id="AGM32599.1"/>
    </source>
</evidence>
<evidence type="ECO:0008006" key="2">
    <source>
        <dbReference type="Google" id="ProtNLM"/>
    </source>
</evidence>
<organism evidence="1">
    <name type="scientific">Coptotermes formosanus</name>
    <name type="common">Formosan subterranean termite</name>
    <dbReference type="NCBI Taxonomy" id="36987"/>
    <lineage>
        <taxon>Eukaryota</taxon>
        <taxon>Metazoa</taxon>
        <taxon>Ecdysozoa</taxon>
        <taxon>Arthropoda</taxon>
        <taxon>Hexapoda</taxon>
        <taxon>Insecta</taxon>
        <taxon>Pterygota</taxon>
        <taxon>Neoptera</taxon>
        <taxon>Polyneoptera</taxon>
        <taxon>Dictyoptera</taxon>
        <taxon>Blattodea</taxon>
        <taxon>Blattoidea</taxon>
        <taxon>Termitoidae</taxon>
        <taxon>Rhinotermitidae</taxon>
        <taxon>Coptotermes</taxon>
    </lineage>
</organism>
<dbReference type="EMBL" id="KC740775">
    <property type="protein sequence ID" value="AGM32599.1"/>
    <property type="molecule type" value="mRNA"/>
</dbReference>
<dbReference type="AlphaFoldDB" id="R4UKF9"/>
<name>R4UKF9_COPFO</name>